<feature type="transmembrane region" description="Helical" evidence="1">
    <location>
        <begin position="105"/>
        <end position="128"/>
    </location>
</feature>
<dbReference type="EMBL" id="JACHDO010000001">
    <property type="protein sequence ID" value="MBB5492442.1"/>
    <property type="molecule type" value="Genomic_DNA"/>
</dbReference>
<evidence type="ECO:0008006" key="4">
    <source>
        <dbReference type="Google" id="ProtNLM"/>
    </source>
</evidence>
<dbReference type="AlphaFoldDB" id="A0A840W8Q2"/>
<feature type="transmembrane region" description="Helical" evidence="1">
    <location>
        <begin position="15"/>
        <end position="35"/>
    </location>
</feature>
<comment type="caution">
    <text evidence="2">The sequence shown here is derived from an EMBL/GenBank/DDBJ whole genome shotgun (WGS) entry which is preliminary data.</text>
</comment>
<keyword evidence="1" id="KW-0472">Membrane</keyword>
<dbReference type="RefSeq" id="WP_184365894.1">
    <property type="nucleotide sequence ID" value="NZ_BAAAKM010000050.1"/>
</dbReference>
<accession>A0A840W8Q2</accession>
<protein>
    <recommendedName>
        <fullName evidence="4">Transmembrane protein</fullName>
    </recommendedName>
</protein>
<evidence type="ECO:0000256" key="1">
    <source>
        <dbReference type="SAM" id="Phobius"/>
    </source>
</evidence>
<dbReference type="Proteomes" id="UP000579647">
    <property type="component" value="Unassembled WGS sequence"/>
</dbReference>
<evidence type="ECO:0000313" key="2">
    <source>
        <dbReference type="EMBL" id="MBB5492442.1"/>
    </source>
</evidence>
<keyword evidence="1" id="KW-0812">Transmembrane</keyword>
<evidence type="ECO:0000313" key="3">
    <source>
        <dbReference type="Proteomes" id="UP000579647"/>
    </source>
</evidence>
<keyword evidence="1" id="KW-1133">Transmembrane helix</keyword>
<reference evidence="2 3" key="1">
    <citation type="submission" date="2020-08" db="EMBL/GenBank/DDBJ databases">
        <title>Sequencing the genomes of 1000 actinobacteria strains.</title>
        <authorList>
            <person name="Klenk H.-P."/>
        </authorList>
    </citation>
    <scope>NUCLEOTIDE SEQUENCE [LARGE SCALE GENOMIC DNA]</scope>
    <source>
        <strain evidence="2 3">DSM 44598</strain>
    </source>
</reference>
<organism evidence="2 3">
    <name type="scientific">Nocardiopsis metallicus</name>
    <dbReference type="NCBI Taxonomy" id="179819"/>
    <lineage>
        <taxon>Bacteria</taxon>
        <taxon>Bacillati</taxon>
        <taxon>Actinomycetota</taxon>
        <taxon>Actinomycetes</taxon>
        <taxon>Streptosporangiales</taxon>
        <taxon>Nocardiopsidaceae</taxon>
        <taxon>Nocardiopsis</taxon>
    </lineage>
</organism>
<proteinExistence type="predicted"/>
<keyword evidence="3" id="KW-1185">Reference proteome</keyword>
<name>A0A840W8Q2_9ACTN</name>
<gene>
    <name evidence="2" type="ORF">HNR07_003579</name>
</gene>
<sequence>MKLYADTPVHACRQLVSDLFALVWVFVWISAALSLREALLTLNRPGELMTSTGEGFTEHMNTAAENVRQVPLAGDALATPFADLGETGESLTAAGDSFQETVSSLALTLPLLVALLPLLLLATTWLPVRARWISRATSAKRLLGLTPEARTRLLALRALSLASPAALMAVHEDPAGAWRENDPCAVTELAALELRRLGLRTEPIAAGKALEPS</sequence>